<dbReference type="GeneID" id="94193495"/>
<evidence type="ECO:0000313" key="1">
    <source>
        <dbReference type="EMBL" id="GIX62012.1"/>
    </source>
</evidence>
<proteinExistence type="predicted"/>
<sequence>MDGAARLTKPIKAPAALQQRANALDFVTYLLLRALKDAERQLAVQRLVDGLSALDQRTSNSLRLVDELAQPPVVALKQAARHLVLHELQGEDLGPDGPEVLHARAPPVVALHRRVHAEPPQPAIAVRLRDYALFEPDGAVVPLHQAEAPGQDAAPLADALAAQHDFLQRVLVHLPRPGLELLQVLVHFGVVVRALDFLLPQQLGQLEVAPRLREVAEPPAALVVVRLLPAEARYGKERHAYAALYRRRQIPVALLHEADGAPPRGDGVVVDHPADAPAPLQVVHAVFREVKHDHGVCVEIEPPTRQVRAHQDAGGAAKETFVVPPALHDRYLPMQARRRQPCVPEDVLHRAAALDAVAEHQDLLATPRPLVPQEVHQLQRLVPALQVAELV</sequence>
<organism evidence="1 2">
    <name type="scientific">Babesia caballi</name>
    <dbReference type="NCBI Taxonomy" id="5871"/>
    <lineage>
        <taxon>Eukaryota</taxon>
        <taxon>Sar</taxon>
        <taxon>Alveolata</taxon>
        <taxon>Apicomplexa</taxon>
        <taxon>Aconoidasida</taxon>
        <taxon>Piroplasmida</taxon>
        <taxon>Babesiidae</taxon>
        <taxon>Babesia</taxon>
    </lineage>
</organism>
<accession>A0AAV4LQD7</accession>
<protein>
    <submittedName>
        <fullName evidence="1">Oxidoreductase YetM</fullName>
    </submittedName>
</protein>
<gene>
    <name evidence="1" type="ORF">BcabD6B2_14470</name>
</gene>
<evidence type="ECO:0000313" key="2">
    <source>
        <dbReference type="Proteomes" id="UP001497744"/>
    </source>
</evidence>
<reference evidence="1 2" key="1">
    <citation type="submission" date="2021-06" db="EMBL/GenBank/DDBJ databases">
        <title>Genome sequence of Babesia caballi.</title>
        <authorList>
            <person name="Yamagishi J."/>
            <person name="Kidaka T."/>
            <person name="Ochi A."/>
        </authorList>
    </citation>
    <scope>NUCLEOTIDE SEQUENCE [LARGE SCALE GENOMIC DNA]</scope>
    <source>
        <strain evidence="1">USDA-D6B2</strain>
    </source>
</reference>
<dbReference type="EMBL" id="BPLF01000001">
    <property type="protein sequence ID" value="GIX62012.1"/>
    <property type="molecule type" value="Genomic_DNA"/>
</dbReference>
<comment type="caution">
    <text evidence="1">The sequence shown here is derived from an EMBL/GenBank/DDBJ whole genome shotgun (WGS) entry which is preliminary data.</text>
</comment>
<keyword evidence="2" id="KW-1185">Reference proteome</keyword>
<dbReference type="RefSeq" id="XP_067714083.1">
    <property type="nucleotide sequence ID" value="XM_067857982.1"/>
</dbReference>
<dbReference type="AlphaFoldDB" id="A0AAV4LQD7"/>
<name>A0AAV4LQD7_BABCB</name>
<dbReference type="Proteomes" id="UP001497744">
    <property type="component" value="Unassembled WGS sequence"/>
</dbReference>